<dbReference type="STRING" id="134849.SAMN05443668_101173"/>
<proteinExistence type="predicted"/>
<organism evidence="3 4">
    <name type="scientific">Cryptosporangium aurantiacum</name>
    <dbReference type="NCBI Taxonomy" id="134849"/>
    <lineage>
        <taxon>Bacteria</taxon>
        <taxon>Bacillati</taxon>
        <taxon>Actinomycetota</taxon>
        <taxon>Actinomycetes</taxon>
        <taxon>Cryptosporangiales</taxon>
        <taxon>Cryptosporangiaceae</taxon>
        <taxon>Cryptosporangium</taxon>
    </lineage>
</organism>
<dbReference type="AlphaFoldDB" id="A0A1M7HGE4"/>
<evidence type="ECO:0000313" key="3">
    <source>
        <dbReference type="EMBL" id="SHM27237.1"/>
    </source>
</evidence>
<reference evidence="3 4" key="1">
    <citation type="submission" date="2016-11" db="EMBL/GenBank/DDBJ databases">
        <authorList>
            <person name="Jaros S."/>
            <person name="Januszkiewicz K."/>
            <person name="Wedrychowicz H."/>
        </authorList>
    </citation>
    <scope>NUCLEOTIDE SEQUENCE [LARGE SCALE GENOMIC DNA]</scope>
    <source>
        <strain evidence="3 4">DSM 46144</strain>
    </source>
</reference>
<dbReference type="InterPro" id="IPR013216">
    <property type="entry name" value="Methyltransf_11"/>
</dbReference>
<name>A0A1M7HGE4_9ACTN</name>
<dbReference type="SUPFAM" id="SSF53335">
    <property type="entry name" value="S-adenosyl-L-methionine-dependent methyltransferases"/>
    <property type="match status" value="1"/>
</dbReference>
<feature type="compositionally biased region" description="Basic residues" evidence="1">
    <location>
        <begin position="19"/>
        <end position="30"/>
    </location>
</feature>
<dbReference type="CDD" id="cd02440">
    <property type="entry name" value="AdoMet_MTases"/>
    <property type="match status" value="1"/>
</dbReference>
<sequence>MPTEDPAPPAAGKTPAKAPVRKVAAKKVAPKKVPAGTTSAKKTAAASASATKVPAGTASAKKSASASASGKKNAAASASARMTEVAAAASARLKTQAAKRPATPDEVAAARNDPKQANILYHDWEAGTYDEKWSISYDERCIQYARDRFEAVAPTDGQPYDHALELGSGTGFFLLNLMQSGLAKRGSVTDISPGMVEVATRNAKNLGLDVDGRVADAESIPYEDETFDLVVGHAVLHHIPDVELSLKECMRVLKPGGRFVFAGEPTKYGDVVARKLSQLTWFATTNVTKLPALSGWRRPQAELDESSRAAELEAVVDLHTFAPDELRALAQRVGAVDVNVVTEELTASWFGWPVRTFECAVPRERLGWNWAMFAYKGWMRLAALDKDVFSKVVPEGLFYNALVTGVKPA</sequence>
<keyword evidence="4" id="KW-1185">Reference proteome</keyword>
<dbReference type="Pfam" id="PF08241">
    <property type="entry name" value="Methyltransf_11"/>
    <property type="match status" value="1"/>
</dbReference>
<feature type="domain" description="Methyltransferase type 11" evidence="2">
    <location>
        <begin position="164"/>
        <end position="261"/>
    </location>
</feature>
<keyword evidence="3" id="KW-0489">Methyltransferase</keyword>
<feature type="compositionally biased region" description="Low complexity" evidence="1">
    <location>
        <begin position="31"/>
        <end position="72"/>
    </location>
</feature>
<dbReference type="EMBL" id="FRCS01000001">
    <property type="protein sequence ID" value="SHM27237.1"/>
    <property type="molecule type" value="Genomic_DNA"/>
</dbReference>
<gene>
    <name evidence="3" type="ORF">SAMN05443668_101173</name>
</gene>
<feature type="region of interest" description="Disordered" evidence="1">
    <location>
        <begin position="1"/>
        <end position="72"/>
    </location>
</feature>
<dbReference type="Gene3D" id="3.40.50.150">
    <property type="entry name" value="Vaccinia Virus protein VP39"/>
    <property type="match status" value="1"/>
</dbReference>
<dbReference type="InterPro" id="IPR029063">
    <property type="entry name" value="SAM-dependent_MTases_sf"/>
</dbReference>
<evidence type="ECO:0000259" key="2">
    <source>
        <dbReference type="Pfam" id="PF08241"/>
    </source>
</evidence>
<dbReference type="Proteomes" id="UP000184440">
    <property type="component" value="Unassembled WGS sequence"/>
</dbReference>
<dbReference type="GO" id="GO:0008757">
    <property type="term" value="F:S-adenosylmethionine-dependent methyltransferase activity"/>
    <property type="evidence" value="ECO:0007669"/>
    <property type="project" value="InterPro"/>
</dbReference>
<evidence type="ECO:0000256" key="1">
    <source>
        <dbReference type="SAM" id="MobiDB-lite"/>
    </source>
</evidence>
<evidence type="ECO:0000313" key="4">
    <source>
        <dbReference type="Proteomes" id="UP000184440"/>
    </source>
</evidence>
<accession>A0A1M7HGE4</accession>
<protein>
    <submittedName>
        <fullName evidence="3">Methyltransferase domain-containing protein</fullName>
    </submittedName>
</protein>
<dbReference type="PANTHER" id="PTHR43591">
    <property type="entry name" value="METHYLTRANSFERASE"/>
    <property type="match status" value="1"/>
</dbReference>
<dbReference type="GO" id="GO:0032259">
    <property type="term" value="P:methylation"/>
    <property type="evidence" value="ECO:0007669"/>
    <property type="project" value="UniProtKB-KW"/>
</dbReference>
<keyword evidence="3" id="KW-0808">Transferase</keyword>